<dbReference type="InterPro" id="IPR020053">
    <property type="entry name" value="Ribosome-bd_factorA_CS"/>
</dbReference>
<comment type="subcellular location">
    <subcellularLocation>
        <location evidence="2">Cytoplasm</location>
    </subcellularLocation>
</comment>
<dbReference type="InterPro" id="IPR015946">
    <property type="entry name" value="KH_dom-like_a/b"/>
</dbReference>
<protein>
    <recommendedName>
        <fullName evidence="2">Ribosome-binding factor A</fullName>
    </recommendedName>
</protein>
<dbReference type="RefSeq" id="WP_035380103.1">
    <property type="nucleotide sequence ID" value="NZ_AZQP01000026.1"/>
</dbReference>
<accession>A0A017RW82</accession>
<evidence type="ECO:0000256" key="1">
    <source>
        <dbReference type="ARBA" id="ARBA00022517"/>
    </source>
</evidence>
<comment type="caution">
    <text evidence="3">The sequence shown here is derived from an EMBL/GenBank/DDBJ whole genome shotgun (WGS) entry which is preliminary data.</text>
</comment>
<keyword evidence="1 2" id="KW-0690">Ribosome biogenesis</keyword>
<dbReference type="Proteomes" id="UP000019681">
    <property type="component" value="Unassembled WGS sequence"/>
</dbReference>
<comment type="similarity">
    <text evidence="2">Belongs to the RbfA family.</text>
</comment>
<dbReference type="HAMAP" id="MF_00003">
    <property type="entry name" value="RbfA"/>
    <property type="match status" value="1"/>
</dbReference>
<dbReference type="InterPro" id="IPR023799">
    <property type="entry name" value="RbfA_dom_sf"/>
</dbReference>
<dbReference type="GO" id="GO:0043024">
    <property type="term" value="F:ribosomal small subunit binding"/>
    <property type="evidence" value="ECO:0007669"/>
    <property type="project" value="TreeGrafter"/>
</dbReference>
<gene>
    <name evidence="2" type="primary">rbfA</name>
    <name evidence="3" type="ORF">Q428_09115</name>
</gene>
<dbReference type="SUPFAM" id="SSF89919">
    <property type="entry name" value="Ribosome-binding factor A, RbfA"/>
    <property type="match status" value="1"/>
</dbReference>
<dbReference type="Pfam" id="PF02033">
    <property type="entry name" value="RBFA"/>
    <property type="match status" value="1"/>
</dbReference>
<name>A0A017RW82_9CLOT</name>
<evidence type="ECO:0000313" key="3">
    <source>
        <dbReference type="EMBL" id="EYE88180.1"/>
    </source>
</evidence>
<dbReference type="GO" id="GO:0030490">
    <property type="term" value="P:maturation of SSU-rRNA"/>
    <property type="evidence" value="ECO:0007669"/>
    <property type="project" value="UniProtKB-UniRule"/>
</dbReference>
<dbReference type="PANTHER" id="PTHR33515">
    <property type="entry name" value="RIBOSOME-BINDING FACTOR A, CHLOROPLASTIC-RELATED"/>
    <property type="match status" value="1"/>
</dbReference>
<sequence length="122" mass="13882">MSISRTSRLSEEIKRVVSSVIQNELKDPRVPTLTSVTHVDVTRDLSYAKIFISVFGTDNEKIQCLQGLKNAAGYIRKEVGNRIKVRHIPEIIFELDNSIEYGLHIEKLLQDIGKNNDSNTDR</sequence>
<dbReference type="GO" id="GO:0005829">
    <property type="term" value="C:cytosol"/>
    <property type="evidence" value="ECO:0007669"/>
    <property type="project" value="TreeGrafter"/>
</dbReference>
<keyword evidence="4" id="KW-1185">Reference proteome</keyword>
<organism evidence="3 4">
    <name type="scientific">Fervidicella metallireducens AeB</name>
    <dbReference type="NCBI Taxonomy" id="1403537"/>
    <lineage>
        <taxon>Bacteria</taxon>
        <taxon>Bacillati</taxon>
        <taxon>Bacillota</taxon>
        <taxon>Clostridia</taxon>
        <taxon>Eubacteriales</taxon>
        <taxon>Clostridiaceae</taxon>
        <taxon>Fervidicella</taxon>
    </lineage>
</organism>
<dbReference type="PANTHER" id="PTHR33515:SF1">
    <property type="entry name" value="RIBOSOME-BINDING FACTOR A, CHLOROPLASTIC-RELATED"/>
    <property type="match status" value="1"/>
</dbReference>
<dbReference type="STRING" id="1403537.Q428_09115"/>
<dbReference type="OrthoDB" id="307788at2"/>
<comment type="subunit">
    <text evidence="2">Monomer. Binds 30S ribosomal subunits, but not 50S ribosomal subunits or 70S ribosomes.</text>
</comment>
<dbReference type="AlphaFoldDB" id="A0A017RW82"/>
<dbReference type="Gene3D" id="3.30.300.20">
    <property type="match status" value="1"/>
</dbReference>
<dbReference type="InterPro" id="IPR000238">
    <property type="entry name" value="RbfA"/>
</dbReference>
<dbReference type="NCBIfam" id="TIGR00082">
    <property type="entry name" value="rbfA"/>
    <property type="match status" value="1"/>
</dbReference>
<evidence type="ECO:0000256" key="2">
    <source>
        <dbReference type="HAMAP-Rule" id="MF_00003"/>
    </source>
</evidence>
<evidence type="ECO:0000313" key="4">
    <source>
        <dbReference type="Proteomes" id="UP000019681"/>
    </source>
</evidence>
<proteinExistence type="inferred from homology"/>
<comment type="function">
    <text evidence="2">One of several proteins that assist in the late maturation steps of the functional core of the 30S ribosomal subunit. Associates with free 30S ribosomal subunits (but not with 30S subunits that are part of 70S ribosomes or polysomes). Required for efficient processing of 16S rRNA. May interact with the 5'-terminal helix region of 16S rRNA.</text>
</comment>
<reference evidence="3 4" key="1">
    <citation type="journal article" date="2014" name="Genome Announc.">
        <title>Draft Genome Sequence of Fervidicella metallireducens Strain AeBT, an Iron-Reducing Thermoanaerobe from the Great Artesian Basin.</title>
        <authorList>
            <person name="Patel B.K."/>
        </authorList>
    </citation>
    <scope>NUCLEOTIDE SEQUENCE [LARGE SCALE GENOMIC DNA]</scope>
    <source>
        <strain evidence="3 4">AeB</strain>
    </source>
</reference>
<dbReference type="EMBL" id="AZQP01000026">
    <property type="protein sequence ID" value="EYE88180.1"/>
    <property type="molecule type" value="Genomic_DNA"/>
</dbReference>
<dbReference type="PROSITE" id="PS01319">
    <property type="entry name" value="RBFA"/>
    <property type="match status" value="1"/>
</dbReference>
<keyword evidence="2" id="KW-0963">Cytoplasm</keyword>